<dbReference type="GO" id="GO:0005385">
    <property type="term" value="F:zinc ion transmembrane transporter activity"/>
    <property type="evidence" value="ECO:0007669"/>
    <property type="project" value="TreeGrafter"/>
</dbReference>
<evidence type="ECO:0000259" key="10">
    <source>
        <dbReference type="Pfam" id="PF01545"/>
    </source>
</evidence>
<keyword evidence="8 9" id="KW-0472">Membrane</keyword>
<evidence type="ECO:0000313" key="12">
    <source>
        <dbReference type="EMBL" id="SLN52359.1"/>
    </source>
</evidence>
<evidence type="ECO:0000256" key="9">
    <source>
        <dbReference type="SAM" id="Phobius"/>
    </source>
</evidence>
<dbReference type="RefSeq" id="WP_085837011.1">
    <property type="nucleotide sequence ID" value="NZ_FWFS01000008.1"/>
</dbReference>
<feature type="transmembrane region" description="Helical" evidence="9">
    <location>
        <begin position="24"/>
        <end position="44"/>
    </location>
</feature>
<evidence type="ECO:0000313" key="13">
    <source>
        <dbReference type="Proteomes" id="UP000193862"/>
    </source>
</evidence>
<evidence type="ECO:0000256" key="7">
    <source>
        <dbReference type="ARBA" id="ARBA00023065"/>
    </source>
</evidence>
<feature type="transmembrane region" description="Helical" evidence="9">
    <location>
        <begin position="91"/>
        <end position="110"/>
    </location>
</feature>
<dbReference type="InterPro" id="IPR027470">
    <property type="entry name" value="Cation_efflux_CTD"/>
</dbReference>
<dbReference type="InterPro" id="IPR002524">
    <property type="entry name" value="Cation_efflux"/>
</dbReference>
<comment type="subcellular location">
    <subcellularLocation>
        <location evidence="1">Membrane</location>
        <topology evidence="1">Multi-pass membrane protein</topology>
    </subcellularLocation>
</comment>
<evidence type="ECO:0000256" key="8">
    <source>
        <dbReference type="ARBA" id="ARBA00023136"/>
    </source>
</evidence>
<evidence type="ECO:0000256" key="3">
    <source>
        <dbReference type="ARBA" id="ARBA00022448"/>
    </source>
</evidence>
<evidence type="ECO:0000256" key="1">
    <source>
        <dbReference type="ARBA" id="ARBA00004141"/>
    </source>
</evidence>
<evidence type="ECO:0000256" key="2">
    <source>
        <dbReference type="ARBA" id="ARBA00008873"/>
    </source>
</evidence>
<dbReference type="SUPFAM" id="SSF161111">
    <property type="entry name" value="Cation efflux protein transmembrane domain-like"/>
    <property type="match status" value="1"/>
</dbReference>
<feature type="transmembrane region" description="Helical" evidence="9">
    <location>
        <begin position="125"/>
        <end position="146"/>
    </location>
</feature>
<keyword evidence="6 9" id="KW-1133">Transmembrane helix</keyword>
<feature type="domain" description="Cation efflux protein cytoplasmic" evidence="11">
    <location>
        <begin position="221"/>
        <end position="290"/>
    </location>
</feature>
<keyword evidence="3" id="KW-0813">Transport</keyword>
<dbReference type="Proteomes" id="UP000193862">
    <property type="component" value="Unassembled WGS sequence"/>
</dbReference>
<sequence>MPHDHSHAGHSHAHIDPNAGDLRVAAAIGVNLLLTVAQIIGGIVSGSMALIADAIHNLSDAVSLVIAFWARKIARKPRDGQMTFGYARAEVIAALINYTTLVTVSIYLLYEGVARLIDPPGVDGWPVVWLAAVALVIDAATALLTWKMAKDSVNIRAAFLHNLADALSSVAVIVAGILILLYDWRLVDPIVTIGIALYILWHAFGEVKPVISILMLGAPAGQDATAVTARLAQIDGVSDLHHVHLWQIDERRSSVEAHVVVAGDAAPVLRALKTVLRAEFNITHSTFEVEAPGQGCAQA</sequence>
<comment type="similarity">
    <text evidence="2">Belongs to the cation diffusion facilitator (CDF) transporter (TC 2.A.4) family. SLC30A subfamily.</text>
</comment>
<gene>
    <name evidence="12" type="primary">czcD</name>
    <name evidence="12" type="ORF">AQS8620_02291</name>
</gene>
<evidence type="ECO:0000256" key="6">
    <source>
        <dbReference type="ARBA" id="ARBA00022989"/>
    </source>
</evidence>
<keyword evidence="4 9" id="KW-0812">Transmembrane</keyword>
<dbReference type="InterPro" id="IPR036837">
    <property type="entry name" value="Cation_efflux_CTD_sf"/>
</dbReference>
<dbReference type="Pfam" id="PF16916">
    <property type="entry name" value="ZT_dimer"/>
    <property type="match status" value="1"/>
</dbReference>
<reference evidence="12 13" key="1">
    <citation type="submission" date="2017-03" db="EMBL/GenBank/DDBJ databases">
        <authorList>
            <person name="Afonso C.L."/>
            <person name="Miller P.J."/>
            <person name="Scott M.A."/>
            <person name="Spackman E."/>
            <person name="Goraichik I."/>
            <person name="Dimitrov K.M."/>
            <person name="Suarez D.L."/>
            <person name="Swayne D.E."/>
        </authorList>
    </citation>
    <scope>NUCLEOTIDE SEQUENCE [LARGE SCALE GENOMIC DNA]</scope>
    <source>
        <strain evidence="12 13">CECT 8620</strain>
    </source>
</reference>
<keyword evidence="5" id="KW-0862">Zinc</keyword>
<dbReference type="InterPro" id="IPR050681">
    <property type="entry name" value="CDF/SLC30A"/>
</dbReference>
<dbReference type="PANTHER" id="PTHR11562">
    <property type="entry name" value="CATION EFFLUX PROTEIN/ ZINC TRANSPORTER"/>
    <property type="match status" value="1"/>
</dbReference>
<evidence type="ECO:0000256" key="5">
    <source>
        <dbReference type="ARBA" id="ARBA00022906"/>
    </source>
</evidence>
<feature type="transmembrane region" description="Helical" evidence="9">
    <location>
        <begin position="158"/>
        <end position="180"/>
    </location>
</feature>
<organism evidence="12 13">
    <name type="scientific">Aquimixticola soesokkakensis</name>
    <dbReference type="NCBI Taxonomy" id="1519096"/>
    <lineage>
        <taxon>Bacteria</taxon>
        <taxon>Pseudomonadati</taxon>
        <taxon>Pseudomonadota</taxon>
        <taxon>Alphaproteobacteria</taxon>
        <taxon>Rhodobacterales</taxon>
        <taxon>Paracoccaceae</taxon>
        <taxon>Aquimixticola</taxon>
    </lineage>
</organism>
<name>A0A1Y5SZ90_9RHOB</name>
<keyword evidence="7" id="KW-0406">Ion transport</keyword>
<keyword evidence="13" id="KW-1185">Reference proteome</keyword>
<dbReference type="InterPro" id="IPR058533">
    <property type="entry name" value="Cation_efflux_TM"/>
</dbReference>
<dbReference type="PANTHER" id="PTHR11562:SF17">
    <property type="entry name" value="RE54080P-RELATED"/>
    <property type="match status" value="1"/>
</dbReference>
<dbReference type="Gene3D" id="1.20.1510.10">
    <property type="entry name" value="Cation efflux protein transmembrane domain"/>
    <property type="match status" value="1"/>
</dbReference>
<accession>A0A1Y5SZ90</accession>
<evidence type="ECO:0000259" key="11">
    <source>
        <dbReference type="Pfam" id="PF16916"/>
    </source>
</evidence>
<dbReference type="EMBL" id="FWFS01000008">
    <property type="protein sequence ID" value="SLN52359.1"/>
    <property type="molecule type" value="Genomic_DNA"/>
</dbReference>
<evidence type="ECO:0000256" key="4">
    <source>
        <dbReference type="ARBA" id="ARBA00022692"/>
    </source>
</evidence>
<dbReference type="InterPro" id="IPR027469">
    <property type="entry name" value="Cation_efflux_TMD_sf"/>
</dbReference>
<feature type="domain" description="Cation efflux protein transmembrane" evidence="10">
    <location>
        <begin position="25"/>
        <end position="215"/>
    </location>
</feature>
<dbReference type="GO" id="GO:0005886">
    <property type="term" value="C:plasma membrane"/>
    <property type="evidence" value="ECO:0007669"/>
    <property type="project" value="TreeGrafter"/>
</dbReference>
<dbReference type="AlphaFoldDB" id="A0A1Y5SZ90"/>
<keyword evidence="5" id="KW-0864">Zinc transport</keyword>
<dbReference type="OrthoDB" id="9809646at2"/>
<proteinExistence type="inferred from homology"/>
<dbReference type="NCBIfam" id="TIGR01297">
    <property type="entry name" value="CDF"/>
    <property type="match status" value="1"/>
</dbReference>
<dbReference type="Pfam" id="PF01545">
    <property type="entry name" value="Cation_efflux"/>
    <property type="match status" value="1"/>
</dbReference>
<feature type="transmembrane region" description="Helical" evidence="9">
    <location>
        <begin position="186"/>
        <end position="204"/>
    </location>
</feature>
<dbReference type="SUPFAM" id="SSF160240">
    <property type="entry name" value="Cation efflux protein cytoplasmic domain-like"/>
    <property type="match status" value="1"/>
</dbReference>
<protein>
    <submittedName>
        <fullName evidence="12">Cadmium, cobalt and zinc/H(+)-K(+) antiporter</fullName>
    </submittedName>
</protein>